<comment type="caution">
    <text evidence="2">The sequence shown here is derived from an EMBL/GenBank/DDBJ whole genome shotgun (WGS) entry which is preliminary data.</text>
</comment>
<feature type="transmembrane region" description="Helical" evidence="1">
    <location>
        <begin position="20"/>
        <end position="38"/>
    </location>
</feature>
<feature type="transmembrane region" description="Helical" evidence="1">
    <location>
        <begin position="265"/>
        <end position="285"/>
    </location>
</feature>
<dbReference type="STRING" id="28445.BHQ20_03115"/>
<keyword evidence="1" id="KW-0472">Membrane</keyword>
<proteinExistence type="predicted"/>
<dbReference type="Pfam" id="PF14494">
    <property type="entry name" value="DUF4436"/>
    <property type="match status" value="1"/>
</dbReference>
<accession>A0A1E3SN84</accession>
<feature type="transmembrane region" description="Helical" evidence="1">
    <location>
        <begin position="198"/>
        <end position="220"/>
    </location>
</feature>
<dbReference type="PANTHER" id="PTHR37330:SF1">
    <property type="entry name" value="CONSERVED TRANSMEMBRANE PROTEIN-RELATED"/>
    <property type="match status" value="1"/>
</dbReference>
<feature type="transmembrane region" description="Helical" evidence="1">
    <location>
        <begin position="227"/>
        <end position="245"/>
    </location>
</feature>
<protein>
    <submittedName>
        <fullName evidence="2">DUF4436 domain-containing protein</fullName>
    </submittedName>
</protein>
<gene>
    <name evidence="2" type="ORF">BST27_05525</name>
</gene>
<evidence type="ECO:0000256" key="1">
    <source>
        <dbReference type="SAM" id="Phobius"/>
    </source>
</evidence>
<evidence type="ECO:0000313" key="2">
    <source>
        <dbReference type="EMBL" id="ORB09637.1"/>
    </source>
</evidence>
<reference evidence="2 3" key="1">
    <citation type="submission" date="2017-02" db="EMBL/GenBank/DDBJ databases">
        <title>The new phylogeny of genus Mycobacterium.</title>
        <authorList>
            <person name="Tortoli E."/>
            <person name="Trovato A."/>
            <person name="Cirillo D.M."/>
        </authorList>
    </citation>
    <scope>NUCLEOTIDE SEQUENCE [LARGE SCALE GENOMIC DNA]</scope>
    <source>
        <strain evidence="2 3">DSM 44049</strain>
    </source>
</reference>
<keyword evidence="1" id="KW-0812">Transmembrane</keyword>
<keyword evidence="3" id="KW-1185">Reference proteome</keyword>
<sequence length="289" mass="32230">MQSDHRHMSVRQHLVLDTSIIVGVALAWILLILSYHWFAQPPLPKVDPHTTAETVVVLHLQDLNTTEQRLGMKVLLKPDATILNPRLHRLTADTAVRFPSQEDLGELQYPKDQAPQPYDATVEARGDPLHWPFDTYTTDPIRVQWLAGAGESLHYENARVEVDGVVDGFDVSLERVGDDPNDPADAVIIKLSRATGPLFFDIGICLVLITLPALAMFVAIQMVTQRRAFVPPFGTWYAAMLFAVVPLRNFLPGSPPTGAWIDQGLVIWVLLGLAAAMVIYIVAWYRDKN</sequence>
<dbReference type="PANTHER" id="PTHR37330">
    <property type="entry name" value="CONSERVED TRANSMEMBRANE PROTEIN-RELATED"/>
    <property type="match status" value="1"/>
</dbReference>
<organism evidence="2 3">
    <name type="scientific">Mycobacterium intermedium</name>
    <dbReference type="NCBI Taxonomy" id="28445"/>
    <lineage>
        <taxon>Bacteria</taxon>
        <taxon>Bacillati</taxon>
        <taxon>Actinomycetota</taxon>
        <taxon>Actinomycetes</taxon>
        <taxon>Mycobacteriales</taxon>
        <taxon>Mycobacteriaceae</taxon>
        <taxon>Mycobacterium</taxon>
        <taxon>Mycobacterium simiae complex</taxon>
    </lineage>
</organism>
<keyword evidence="1" id="KW-1133">Transmembrane helix</keyword>
<dbReference type="InterPro" id="IPR027948">
    <property type="entry name" value="DUF4436"/>
</dbReference>
<dbReference type="AlphaFoldDB" id="A0A1E3SN84"/>
<dbReference type="Proteomes" id="UP000192739">
    <property type="component" value="Unassembled WGS sequence"/>
</dbReference>
<evidence type="ECO:0000313" key="3">
    <source>
        <dbReference type="Proteomes" id="UP000192739"/>
    </source>
</evidence>
<dbReference type="EMBL" id="MVHT01000009">
    <property type="protein sequence ID" value="ORB09637.1"/>
    <property type="molecule type" value="Genomic_DNA"/>
</dbReference>
<name>A0A1E3SN84_MYCIE</name>